<protein>
    <submittedName>
        <fullName evidence="2">Uncharacterized protein</fullName>
    </submittedName>
</protein>
<name>A0AAV2TIN7_CALDB</name>
<accession>A0AAV2TIN7</accession>
<dbReference type="InterPro" id="IPR039267">
    <property type="entry name" value="Lsm11"/>
</dbReference>
<feature type="compositionally biased region" description="Polar residues" evidence="1">
    <location>
        <begin position="181"/>
        <end position="195"/>
    </location>
</feature>
<dbReference type="AlphaFoldDB" id="A0AAV2TIN7"/>
<evidence type="ECO:0000256" key="1">
    <source>
        <dbReference type="SAM" id="MobiDB-lite"/>
    </source>
</evidence>
<organism evidence="2 3">
    <name type="scientific">Calicophoron daubneyi</name>
    <name type="common">Rumen fluke</name>
    <name type="synonym">Paramphistomum daubneyi</name>
    <dbReference type="NCBI Taxonomy" id="300641"/>
    <lineage>
        <taxon>Eukaryota</taxon>
        <taxon>Metazoa</taxon>
        <taxon>Spiralia</taxon>
        <taxon>Lophotrochozoa</taxon>
        <taxon>Platyhelminthes</taxon>
        <taxon>Trematoda</taxon>
        <taxon>Digenea</taxon>
        <taxon>Plagiorchiida</taxon>
        <taxon>Pronocephalata</taxon>
        <taxon>Paramphistomoidea</taxon>
        <taxon>Paramphistomidae</taxon>
        <taxon>Calicophoron</taxon>
    </lineage>
</organism>
<dbReference type="GO" id="GO:0071209">
    <property type="term" value="F:U7 snRNA binding"/>
    <property type="evidence" value="ECO:0007669"/>
    <property type="project" value="InterPro"/>
</dbReference>
<dbReference type="Gene3D" id="2.30.30.100">
    <property type="match status" value="1"/>
</dbReference>
<proteinExistence type="predicted"/>
<evidence type="ECO:0000313" key="3">
    <source>
        <dbReference type="Proteomes" id="UP001497525"/>
    </source>
</evidence>
<dbReference type="GO" id="GO:0006398">
    <property type="term" value="P:mRNA 3'-end processing by stem-loop binding and cleavage"/>
    <property type="evidence" value="ECO:0007669"/>
    <property type="project" value="TreeGrafter"/>
</dbReference>
<dbReference type="InterPro" id="IPR010920">
    <property type="entry name" value="LSM_dom_sf"/>
</dbReference>
<dbReference type="EMBL" id="CAXLJL010000290">
    <property type="protein sequence ID" value="CAL5136099.1"/>
    <property type="molecule type" value="Genomic_DNA"/>
</dbReference>
<gene>
    <name evidence="2" type="ORF">CDAUBV1_LOCUS10182</name>
</gene>
<sequence>MRTILDFWETYESPHRTSRTGGNISSQRTVGPLARLWRAMHTHEKVFVTTRGLREPRALLVGKLIAFDRYWNLSRATKRTIRRRMQRQAHRIRSSLLTRHTGLSAEASGRGETECGEGTLSRRTSIFPSQPQTGCATSFRDAEVLAFYPRDHSLGTGGRSKWTCSEAQCRERIPLAPADTNCGSPTSGNTRSVKLSLSERKVDSPTPQSSSADLHQNQLFIRGANIISVNFPEFSG</sequence>
<feature type="region of interest" description="Disordered" evidence="1">
    <location>
        <begin position="176"/>
        <end position="215"/>
    </location>
</feature>
<comment type="caution">
    <text evidence="2">The sequence shown here is derived from an EMBL/GenBank/DDBJ whole genome shotgun (WGS) entry which is preliminary data.</text>
</comment>
<dbReference type="GO" id="GO:0005683">
    <property type="term" value="C:U7 snRNP"/>
    <property type="evidence" value="ECO:0007669"/>
    <property type="project" value="TreeGrafter"/>
</dbReference>
<feature type="compositionally biased region" description="Polar residues" evidence="1">
    <location>
        <begin position="205"/>
        <end position="215"/>
    </location>
</feature>
<feature type="compositionally biased region" description="Polar residues" evidence="1">
    <location>
        <begin position="121"/>
        <end position="132"/>
    </location>
</feature>
<dbReference type="PANTHER" id="PTHR21415">
    <property type="entry name" value="U7 SNRNA-ASSOCIATED SM-LIKE PROTEIN LSM11"/>
    <property type="match status" value="1"/>
</dbReference>
<evidence type="ECO:0000313" key="2">
    <source>
        <dbReference type="EMBL" id="CAL5136099.1"/>
    </source>
</evidence>
<reference evidence="2" key="1">
    <citation type="submission" date="2024-06" db="EMBL/GenBank/DDBJ databases">
        <authorList>
            <person name="Liu X."/>
            <person name="Lenzi L."/>
            <person name="Haldenby T S."/>
            <person name="Uol C."/>
        </authorList>
    </citation>
    <scope>NUCLEOTIDE SEQUENCE</scope>
</reference>
<dbReference type="Proteomes" id="UP001497525">
    <property type="component" value="Unassembled WGS sequence"/>
</dbReference>
<dbReference type="PANTHER" id="PTHR21415:SF1">
    <property type="entry name" value="U7 SNRNA-ASSOCIATED SM-LIKE PROTEIN LSM11"/>
    <property type="match status" value="1"/>
</dbReference>
<feature type="region of interest" description="Disordered" evidence="1">
    <location>
        <begin position="100"/>
        <end position="132"/>
    </location>
</feature>
<dbReference type="SUPFAM" id="SSF50182">
    <property type="entry name" value="Sm-like ribonucleoproteins"/>
    <property type="match status" value="1"/>
</dbReference>